<dbReference type="Proteomes" id="UP000007431">
    <property type="component" value="Unassembled WGS sequence"/>
</dbReference>
<feature type="region of interest" description="Disordered" evidence="1">
    <location>
        <begin position="360"/>
        <end position="411"/>
    </location>
</feature>
<dbReference type="EMBL" id="GL377304">
    <property type="protein sequence ID" value="EFI99117.1"/>
    <property type="molecule type" value="Genomic_DNA"/>
</dbReference>
<feature type="compositionally biased region" description="Basic and acidic residues" evidence="1">
    <location>
        <begin position="514"/>
        <end position="526"/>
    </location>
</feature>
<reference evidence="2 3" key="1">
    <citation type="journal article" date="2010" name="Nat. Biotechnol.">
        <title>Genome sequence of the model mushroom Schizophyllum commune.</title>
        <authorList>
            <person name="Ohm R.A."/>
            <person name="de Jong J.F."/>
            <person name="Lugones L.G."/>
            <person name="Aerts A."/>
            <person name="Kothe E."/>
            <person name="Stajich J.E."/>
            <person name="de Vries R.P."/>
            <person name="Record E."/>
            <person name="Levasseur A."/>
            <person name="Baker S.E."/>
            <person name="Bartholomew K.A."/>
            <person name="Coutinho P.M."/>
            <person name="Erdmann S."/>
            <person name="Fowler T.J."/>
            <person name="Gathman A.C."/>
            <person name="Lombard V."/>
            <person name="Henrissat B."/>
            <person name="Knabe N."/>
            <person name="Kuees U."/>
            <person name="Lilly W.W."/>
            <person name="Lindquist E."/>
            <person name="Lucas S."/>
            <person name="Magnuson J.K."/>
            <person name="Piumi F."/>
            <person name="Raudaskoski M."/>
            <person name="Salamov A."/>
            <person name="Schmutz J."/>
            <person name="Schwarze F.W.M.R."/>
            <person name="vanKuyk P.A."/>
            <person name="Horton J.S."/>
            <person name="Grigoriev I.V."/>
            <person name="Woesten H.A.B."/>
        </authorList>
    </citation>
    <scope>NUCLEOTIDE SEQUENCE [LARGE SCALE GENOMIC DNA]</scope>
    <source>
        <strain evidence="3">H4-8 / FGSC 9210</strain>
    </source>
</reference>
<gene>
    <name evidence="2" type="ORF">SCHCODRAFT_107258</name>
</gene>
<protein>
    <recommendedName>
        <fullName evidence="4">BTB domain-containing protein</fullName>
    </recommendedName>
</protein>
<evidence type="ECO:0008006" key="4">
    <source>
        <dbReference type="Google" id="ProtNLM"/>
    </source>
</evidence>
<dbReference type="eggNOG" id="KOG1216">
    <property type="taxonomic scope" value="Eukaryota"/>
</dbReference>
<proteinExistence type="predicted"/>
<dbReference type="HOGENOM" id="CLU_517914_0_0_1"/>
<evidence type="ECO:0000256" key="1">
    <source>
        <dbReference type="SAM" id="MobiDB-lite"/>
    </source>
</evidence>
<dbReference type="InParanoid" id="D8PXQ4"/>
<feature type="compositionally biased region" description="Polar residues" evidence="1">
    <location>
        <begin position="476"/>
        <end position="486"/>
    </location>
</feature>
<evidence type="ECO:0000313" key="3">
    <source>
        <dbReference type="Proteomes" id="UP000007431"/>
    </source>
</evidence>
<feature type="non-terminal residue" evidence="2">
    <location>
        <position position="526"/>
    </location>
</feature>
<dbReference type="VEuPathDB" id="FungiDB:SCHCODRAFT_02616437"/>
<name>D8PXQ4_SCHCM</name>
<dbReference type="KEGG" id="scm:SCHCO_02616437"/>
<feature type="region of interest" description="Disordered" evidence="1">
    <location>
        <begin position="438"/>
        <end position="526"/>
    </location>
</feature>
<dbReference type="AlphaFoldDB" id="D8PXQ4"/>
<accession>D8PXQ4</accession>
<organism evidence="3">
    <name type="scientific">Schizophyllum commune (strain H4-8 / FGSC 9210)</name>
    <name type="common">Split gill fungus</name>
    <dbReference type="NCBI Taxonomy" id="578458"/>
    <lineage>
        <taxon>Eukaryota</taxon>
        <taxon>Fungi</taxon>
        <taxon>Dikarya</taxon>
        <taxon>Basidiomycota</taxon>
        <taxon>Agaricomycotina</taxon>
        <taxon>Agaricomycetes</taxon>
        <taxon>Agaricomycetidae</taxon>
        <taxon>Agaricales</taxon>
        <taxon>Schizophyllaceae</taxon>
        <taxon>Schizophyllum</taxon>
    </lineage>
</organism>
<feature type="region of interest" description="Disordered" evidence="1">
    <location>
        <begin position="32"/>
        <end position="88"/>
    </location>
</feature>
<keyword evidence="3" id="KW-1185">Reference proteome</keyword>
<dbReference type="SUPFAM" id="SSF54695">
    <property type="entry name" value="POZ domain"/>
    <property type="match status" value="1"/>
</dbReference>
<dbReference type="OrthoDB" id="2593747at2759"/>
<sequence length="526" mass="56694">MSSRRSLSLESVSSMQSIDTVQSIDSAGIHDDVPFMAGKKTSSNEQGVEVNPRKPASDGSVSSCEPIRTATAPASSPPLVVNKNESEQEPVKTKTHPRFFLDPRTVDFVLDDGTLYRVFRYFFDLHSPEFVANHLSNDSSDPIQLSGVSGVDFDRFLSLMYPSELAGCDIETPSEWISVLRLANKWSFPALRARAIKEIERIGSVVDKICVAREFGGLGHDDMHPPEDDLNALQQWLLPAFTEACTTPKWLASVSLDDAERLGAGTVLQVARIREESRDASAGKFDVVTAIVEAGMAPRKTKISIKAKPSISVPNPATSISQAMCAPLSGTVKPAPAVRTWGDLFERAFEGPVRAQPHASPINNILVSDDKPTPAAVPPVIASPNPAASGVRPRSARASDSATGPEEPSTITVSRTKWIDTLLALESYGILDAGLAPISESSMNPHKTSAATKDAPATRPSPSSSLEPGEDPVESAQFTESENPTASRAHLHELLTGEKPLSKSQMKKQLRAARSLEADRQAKYQR</sequence>
<dbReference type="RefSeq" id="XP_003034020.1">
    <property type="nucleotide sequence ID" value="XM_003033974.1"/>
</dbReference>
<dbReference type="GeneID" id="9585816"/>
<dbReference type="InterPro" id="IPR011333">
    <property type="entry name" value="SKP1/BTB/POZ_sf"/>
</dbReference>
<evidence type="ECO:0000313" key="2">
    <source>
        <dbReference type="EMBL" id="EFI99117.1"/>
    </source>
</evidence>
<feature type="compositionally biased region" description="Polar residues" evidence="1">
    <location>
        <begin position="439"/>
        <end position="451"/>
    </location>
</feature>